<dbReference type="GO" id="GO:0003723">
    <property type="term" value="F:RNA binding"/>
    <property type="evidence" value="ECO:0007669"/>
    <property type="project" value="UniProtKB-UniRule"/>
</dbReference>
<dbReference type="Gene3D" id="3.30.70.330">
    <property type="match status" value="1"/>
</dbReference>
<evidence type="ECO:0000313" key="13">
    <source>
        <dbReference type="Proteomes" id="UP000030764"/>
    </source>
</evidence>
<keyword evidence="4" id="KW-0863">Zinc-finger</keyword>
<dbReference type="InterPro" id="IPR036443">
    <property type="entry name" value="Znf_RanBP2_sf"/>
</dbReference>
<evidence type="ECO:0000256" key="7">
    <source>
        <dbReference type="ARBA" id="ARBA00023242"/>
    </source>
</evidence>
<comment type="similarity">
    <text evidence="2">Belongs to the RRM TET family.</text>
</comment>
<gene>
    <name evidence="11" type="ORF">M513_09598</name>
    <name evidence="12" type="ORF">M514_09598</name>
</gene>
<evidence type="ECO:0000256" key="6">
    <source>
        <dbReference type="ARBA" id="ARBA00022884"/>
    </source>
</evidence>
<keyword evidence="6 8" id="KW-0694">RNA-binding</keyword>
<organism evidence="11 13">
    <name type="scientific">Trichuris suis</name>
    <name type="common">pig whipworm</name>
    <dbReference type="NCBI Taxonomy" id="68888"/>
    <lineage>
        <taxon>Eukaryota</taxon>
        <taxon>Metazoa</taxon>
        <taxon>Ecdysozoa</taxon>
        <taxon>Nematoda</taxon>
        <taxon>Enoplea</taxon>
        <taxon>Dorylaimia</taxon>
        <taxon>Trichinellida</taxon>
        <taxon>Trichuridae</taxon>
        <taxon>Trichuris</taxon>
    </lineage>
</organism>
<dbReference type="PROSITE" id="PS01358">
    <property type="entry name" value="ZF_RANBP2_1"/>
    <property type="match status" value="1"/>
</dbReference>
<dbReference type="GO" id="GO:0006355">
    <property type="term" value="P:regulation of DNA-templated transcription"/>
    <property type="evidence" value="ECO:0007669"/>
    <property type="project" value="InterPro"/>
</dbReference>
<dbReference type="EMBL" id="KL367534">
    <property type="protein sequence ID" value="KFD65661.1"/>
    <property type="molecule type" value="Genomic_DNA"/>
</dbReference>
<dbReference type="InterPro" id="IPR012677">
    <property type="entry name" value="Nucleotide-bd_a/b_plait_sf"/>
</dbReference>
<evidence type="ECO:0000313" key="12">
    <source>
        <dbReference type="EMBL" id="KFD65661.1"/>
    </source>
</evidence>
<keyword evidence="3" id="KW-0479">Metal-binding</keyword>
<keyword evidence="5" id="KW-0862">Zinc</keyword>
<dbReference type="InterPro" id="IPR000504">
    <property type="entry name" value="RRM_dom"/>
</dbReference>
<dbReference type="Proteomes" id="UP000030758">
    <property type="component" value="Unassembled WGS sequence"/>
</dbReference>
<keyword evidence="7" id="KW-0539">Nucleus</keyword>
<dbReference type="SUPFAM" id="SSF54928">
    <property type="entry name" value="RNA-binding domain, RBD"/>
    <property type="match status" value="1"/>
</dbReference>
<sequence length="516" mass="56189">MLHPDVKSGDATALEDLRVWNEEWIATHPQSQPAFVNCNVPLQQPQTLHKLQELPSAALCQPVQLPLDSIDITKSCTQPSSTKVPFNGKDALLTSNYPKDRIPVPYGPDKITQAGGISLPCMAVQMNSNCSNKTVCQLTSSVDGYGQFPVQIFLAEPHIKGSQNNQFHRHLSDARQSALLTCIPILPPTSAPPPPPPPPPASAPPPLAMTPLPPTSSPMLSSQDVATDSTKCLSPVISSGTHTSVALASTTAVSNGADTTTVPMVISITESSSDEDGSDRDDCSRTILAKHVPKCATLKEIVKFFRAAGELDFNETTGQLSVRILTKRGKPRGEVLVRYATRKQMQNAIAMFNGTCFPPKIRPMAVTMSKGPYWTPKMGDKGTTGSTDLEEVFLQDHECSGHHHERNAEKGKENKSYASKGRCSIVSGMHRFDKKSWLCLMCNNMNFFYRNACNTCFMQRGFQNAARLNEQSLKQKDKQKVKLSDQSGTQVSWSHCSSSSGKAFGIQLSVYAKAVI</sequence>
<evidence type="ECO:0000256" key="3">
    <source>
        <dbReference type="ARBA" id="ARBA00022723"/>
    </source>
</evidence>
<dbReference type="Proteomes" id="UP000030764">
    <property type="component" value="Unassembled WGS sequence"/>
</dbReference>
<reference evidence="11 13" key="1">
    <citation type="journal article" date="2014" name="Nat. Genet.">
        <title>Genome and transcriptome of the porcine whipworm Trichuris suis.</title>
        <authorList>
            <person name="Jex A.R."/>
            <person name="Nejsum P."/>
            <person name="Schwarz E.M."/>
            <person name="Hu L."/>
            <person name="Young N.D."/>
            <person name="Hall R.S."/>
            <person name="Korhonen P.K."/>
            <person name="Liao S."/>
            <person name="Thamsborg S."/>
            <person name="Xia J."/>
            <person name="Xu P."/>
            <person name="Wang S."/>
            <person name="Scheerlinck J.P."/>
            <person name="Hofmann A."/>
            <person name="Sternberg P.W."/>
            <person name="Wang J."/>
            <person name="Gasser R.B."/>
        </authorList>
    </citation>
    <scope>NUCLEOTIDE SEQUENCE [LARGE SCALE GENOMIC DNA]</scope>
    <source>
        <strain evidence="12">DCEP-RM93F</strain>
        <strain evidence="11">DCEP-RM93M</strain>
    </source>
</reference>
<feature type="region of interest" description="Disordered" evidence="9">
    <location>
        <begin position="186"/>
        <end position="223"/>
    </location>
</feature>
<name>A0A085LWZ1_9BILA</name>
<comment type="subcellular location">
    <subcellularLocation>
        <location evidence="1">Nucleus</location>
    </subcellularLocation>
</comment>
<evidence type="ECO:0000256" key="8">
    <source>
        <dbReference type="PROSITE-ProRule" id="PRU00176"/>
    </source>
</evidence>
<proteinExistence type="inferred from homology"/>
<evidence type="ECO:0000256" key="1">
    <source>
        <dbReference type="ARBA" id="ARBA00004123"/>
    </source>
</evidence>
<evidence type="ECO:0000256" key="2">
    <source>
        <dbReference type="ARBA" id="ARBA00008448"/>
    </source>
</evidence>
<dbReference type="EMBL" id="KL363269">
    <property type="protein sequence ID" value="KFD49487.1"/>
    <property type="molecule type" value="Genomic_DNA"/>
</dbReference>
<dbReference type="GO" id="GO:0008270">
    <property type="term" value="F:zinc ion binding"/>
    <property type="evidence" value="ECO:0007669"/>
    <property type="project" value="UniProtKB-KW"/>
</dbReference>
<dbReference type="InterPro" id="IPR034870">
    <property type="entry name" value="TET_fam"/>
</dbReference>
<evidence type="ECO:0000259" key="10">
    <source>
        <dbReference type="PROSITE" id="PS50102"/>
    </source>
</evidence>
<dbReference type="PROSITE" id="PS50102">
    <property type="entry name" value="RRM"/>
    <property type="match status" value="1"/>
</dbReference>
<dbReference type="PANTHER" id="PTHR23238">
    <property type="entry name" value="RNA BINDING PROTEIN"/>
    <property type="match status" value="1"/>
</dbReference>
<evidence type="ECO:0000256" key="9">
    <source>
        <dbReference type="SAM" id="MobiDB-lite"/>
    </source>
</evidence>
<dbReference type="InterPro" id="IPR035979">
    <property type="entry name" value="RBD_domain_sf"/>
</dbReference>
<keyword evidence="13" id="KW-1185">Reference proteome</keyword>
<evidence type="ECO:0000256" key="4">
    <source>
        <dbReference type="ARBA" id="ARBA00022771"/>
    </source>
</evidence>
<feature type="domain" description="RRM" evidence="10">
    <location>
        <begin position="285"/>
        <end position="371"/>
    </location>
</feature>
<evidence type="ECO:0000256" key="5">
    <source>
        <dbReference type="ARBA" id="ARBA00022833"/>
    </source>
</evidence>
<dbReference type="InterPro" id="IPR001876">
    <property type="entry name" value="Znf_RanBP2"/>
</dbReference>
<feature type="compositionally biased region" description="Pro residues" evidence="9">
    <location>
        <begin position="186"/>
        <end position="216"/>
    </location>
</feature>
<dbReference type="GO" id="GO:0005634">
    <property type="term" value="C:nucleus"/>
    <property type="evidence" value="ECO:0007669"/>
    <property type="project" value="UniProtKB-SubCell"/>
</dbReference>
<evidence type="ECO:0000313" key="11">
    <source>
        <dbReference type="EMBL" id="KFD49487.1"/>
    </source>
</evidence>
<dbReference type="AlphaFoldDB" id="A0A085LWZ1"/>
<protein>
    <recommendedName>
        <fullName evidence="10">RRM domain-containing protein</fullName>
    </recommendedName>
</protein>
<accession>A0A085LWZ1</accession>
<dbReference type="SUPFAM" id="SSF90209">
    <property type="entry name" value="Ran binding protein zinc finger-like"/>
    <property type="match status" value="1"/>
</dbReference>